<gene>
    <name evidence="1" type="ORF">F2P81_011125</name>
</gene>
<dbReference type="Proteomes" id="UP000438429">
    <property type="component" value="Unassembled WGS sequence"/>
</dbReference>
<comment type="caution">
    <text evidence="1">The sequence shown here is derived from an EMBL/GenBank/DDBJ whole genome shotgun (WGS) entry which is preliminary data.</text>
</comment>
<evidence type="ECO:0000313" key="2">
    <source>
        <dbReference type="Proteomes" id="UP000438429"/>
    </source>
</evidence>
<organism evidence="1 2">
    <name type="scientific">Scophthalmus maximus</name>
    <name type="common">Turbot</name>
    <name type="synonym">Psetta maxima</name>
    <dbReference type="NCBI Taxonomy" id="52904"/>
    <lineage>
        <taxon>Eukaryota</taxon>
        <taxon>Metazoa</taxon>
        <taxon>Chordata</taxon>
        <taxon>Craniata</taxon>
        <taxon>Vertebrata</taxon>
        <taxon>Euteleostomi</taxon>
        <taxon>Actinopterygii</taxon>
        <taxon>Neopterygii</taxon>
        <taxon>Teleostei</taxon>
        <taxon>Neoteleostei</taxon>
        <taxon>Acanthomorphata</taxon>
        <taxon>Carangaria</taxon>
        <taxon>Pleuronectiformes</taxon>
        <taxon>Pleuronectoidei</taxon>
        <taxon>Scophthalmidae</taxon>
        <taxon>Scophthalmus</taxon>
    </lineage>
</organism>
<dbReference type="EMBL" id="VEVO01000010">
    <property type="protein sequence ID" value="KAF0035813.1"/>
    <property type="molecule type" value="Genomic_DNA"/>
</dbReference>
<protein>
    <submittedName>
        <fullName evidence="1">Uncharacterized protein</fullName>
    </submittedName>
</protein>
<name>A0A6A4SPA6_SCOMX</name>
<evidence type="ECO:0000313" key="1">
    <source>
        <dbReference type="EMBL" id="KAF0035813.1"/>
    </source>
</evidence>
<reference evidence="1 2" key="1">
    <citation type="submission" date="2019-06" db="EMBL/GenBank/DDBJ databases">
        <title>Draft genomes of female and male turbot (Scophthalmus maximus).</title>
        <authorList>
            <person name="Xu H."/>
            <person name="Xu X.-W."/>
            <person name="Shao C."/>
            <person name="Chen S."/>
        </authorList>
    </citation>
    <scope>NUCLEOTIDE SEQUENCE [LARGE SCALE GENOMIC DNA]</scope>
    <source>
        <strain evidence="1">Ysfricsl-2016a</strain>
        <tissue evidence="1">Blood</tissue>
    </source>
</reference>
<dbReference type="AlphaFoldDB" id="A0A6A4SPA6"/>
<sequence>MSRPCLSLSSLTGHVCGVDDAWLRATRAAVNISAAFIDRKENSEFSVTTGEEVAVGRIPNRSPHGAPVMH</sequence>
<accession>A0A6A4SPA6</accession>
<proteinExistence type="predicted"/>